<dbReference type="PROSITE" id="PS00455">
    <property type="entry name" value="AMP_BINDING"/>
    <property type="match status" value="1"/>
</dbReference>
<dbReference type="CDD" id="cd19540">
    <property type="entry name" value="LCL_NRPS-like"/>
    <property type="match status" value="3"/>
</dbReference>
<dbReference type="Proteomes" id="UP001479933">
    <property type="component" value="Chromosome"/>
</dbReference>
<dbReference type="PANTHER" id="PTHR45527:SF1">
    <property type="entry name" value="FATTY ACID SYNTHASE"/>
    <property type="match status" value="1"/>
</dbReference>
<dbReference type="NCBIfam" id="TIGR01733">
    <property type="entry name" value="AA-adenyl-dom"/>
    <property type="match status" value="4"/>
</dbReference>
<gene>
    <name evidence="5" type="ORF">RVF87_12385</name>
</gene>
<evidence type="ECO:0000313" key="5">
    <source>
        <dbReference type="EMBL" id="WYY05879.1"/>
    </source>
</evidence>
<dbReference type="Gene3D" id="1.10.1200.10">
    <property type="entry name" value="ACP-like"/>
    <property type="match status" value="2"/>
</dbReference>
<dbReference type="Pfam" id="PF13193">
    <property type="entry name" value="AMP-binding_C"/>
    <property type="match status" value="4"/>
</dbReference>
<dbReference type="InterPro" id="IPR036736">
    <property type="entry name" value="ACP-like_sf"/>
</dbReference>
<accession>A0ABZ2TZR0</accession>
<dbReference type="Gene3D" id="2.30.38.10">
    <property type="entry name" value="Luciferase, Domain 3"/>
    <property type="match status" value="4"/>
</dbReference>
<keyword evidence="3" id="KW-0597">Phosphoprotein</keyword>
<comment type="cofactor">
    <cofactor evidence="1">
        <name>pantetheine 4'-phosphate</name>
        <dbReference type="ChEBI" id="CHEBI:47942"/>
    </cofactor>
</comment>
<dbReference type="InterPro" id="IPR009081">
    <property type="entry name" value="PP-bd_ACP"/>
</dbReference>
<keyword evidence="2" id="KW-0596">Phosphopantetheine</keyword>
<name>A0ABZ2TZR0_9ACTN</name>
<dbReference type="SUPFAM" id="SSF52777">
    <property type="entry name" value="CoA-dependent acyltransferases"/>
    <property type="match status" value="6"/>
</dbReference>
<dbReference type="InterPro" id="IPR023213">
    <property type="entry name" value="CAT-like_dom_sf"/>
</dbReference>
<sequence>MNQPNLSEERSNVSDLTNSRATESRTALVFGDRRVSHAEFQARVAELGSSLAAAGVGPEVAVGVQIERSVELLVAIHAIVAAGGHYVPLDAALPDERSRYMADTAGIELVLVAGETAAAEERYRGLATVHGVDSSGPVQTPLGASLPDPQIAIPPATAAYTLFTSGSTGLPKGVTVSHEAVVNRLEWMRDWYALGAEDVFVQKTPITFDVSVWELFLPIALGATLVIAEPGRHGDPEYMADLIASESVTIVHFVPSMLSAFTDVLGDRLRELTGLRVLFTSGEALTPAVASPVLEALPSLELQNLYGPTEAAVDVTAQQVTADELSVPIGVPVPATQTYVLDPSLSLVPMGVPGELYLGGVQLARGYASRSDLTSERFIADPFGEPGARLYRTGDLVRWNAAGAIEYLGRTDFQVKLRGQRLELGEVESAIAAAPGVVHAAATVVDAPGGGQQLVGYLAPDDVDLDAVVASVAARLPEYMRPTTWVALADMPLGSAGKVDRRALPAPDFQAAEYVAPATSEEAVVAKVFADLLGSDRASVTESFFDLGGTSLSATRIAARVSDELGVAVNVRDVFDAPSVRELVAVVAGRAPAVTPVHRIDPRPTPIPLSFAQQRMWFINKLDPHTGMYNIPVALRISGDLDVTALRAAVGDVVARHETLRTTFPDVDGNAFQMIHGVDQIADHLDWRYVGSQRDIEEAVTTGFVLSQDWPIRVRIWEASPGEYVLAVVMHHIASDGESFAPLVGDLIGAYIARAAGETPVFEPLEVQYADYALWQHEVLGSPNDPESPVGRQLSYWTEQLAGLPDVIDLPSDRPRPQVATGRGGLAEFEIPADVADGINRLAARRGVTSYMVVHAALAVVLSRLSGSDDLAIGSPFAGRGQRALDPLVGMFVNTVVLRSRVDGGATFDELLSDIRDTDLAAFAHADVPYESVVEAVDPVRSEAFAPLTQVWLSVEHNTQVAGPVTAPGGLTVSPFDDGTAIAKVDLMFGVSTADAGLPWTGSVTFATDLFDRSTAEATAERLVRALTAIVSTPDVLVGDIDIVAENERRQIRAWSGIDTYRDYSAKVGTLADLLDHFPPGYMRRDAVIDGERRLDYAELVARTNVLARRLVALGVGPDVAVAISTPRSLEMMIACHAVVTAGGHFVPIAIDAPADRARYIVETSGARVVLVAAQASHVADWADAATTRVVTVDASAPVVGDTSTLTQAERNGVLYVDNAMYTIFTSGSTGVPKGVTVTHRAAMAMLHADHRDHDFTADEVILAVLDFTFDPSVLDLFRPAISAGTLILVGQGEQRDPWAIRAYVEKHRVTSMMVVPSMLAVMLTELSDAELATMRTIRTVQVGGEALNPSVADDMHRVWPQASLHNQYGPTETVIYSTIAEVGSGLHSVPIGRPTPHATAQILDSRLRPVPIGVPGELYLGGMQMARGYTSQTRLTAERFIADPNGPAGSRMYRTGDVVAWAADGQIEYFGRVDFQVKLRGQRLELGEVESVIMAAPGVREVATIVADSPVGGQFLVAYVVTLDGVKEHELREFTSERLLPFMRPAVWMLLDEMPVNAAGKVDRKRLPEPVLSGAEYVAPANEQEQLVAAVFSDILGVDQVSVVESFFDLGGTSLIAARLASRTSAALGADIGIRDIFEASSVRQLVAAAAGRSPALPPVTAMVPRPASIPLSFAQQRMWFINRFEPENGTYNLPNVMRLRGPLDVDALRKAFADLVARHEVLRTVFPAVDGVPQQTIEGAEKVPERLDWALATSMSDVESAVTTGFDLSTEWPLRIRLLPVGPDEHVLAMVVHHIAADGESLRPMISDLVAAYMARRSGMEPEFAPLDIQFADFALWQRDVLGSPEDPTSVVGRQLDYWRTALDGIPDLLELPYDRPRPRVASGQGRGFGFTIPAPIAERIGDLAAQTGATPFMVLNAALATYLGRLSATDDVAVSTPVAGRGRQELEPLIGMFVNTLVMRTRVDLGESFADLVVRTRSGALAAFENADVPFETVVDAVDPVRSEAFAPLAQVMLTLDPGAAARDVEIPVGELVFSGVEQDAVPAQVDLTFMINSAPTGDWSSAVVYATDLFDEATVHAMANTFVSLLDGLTADPSIAVGDVPLLGVRERALIGALEIGEDRYLPSEDLASALAASVAANPDREALVFRDRSVSYAELGARVNVLARELIAAGVGPDVAVAICIPRSVELLVAIHAVVAAGGQYVPVDVATPAERVEYMLTTAGASVALVHAGLDVPAPIAGLDESVRVIAVDASGEVDLSTAPVTDAERLGSLSPSHAAYTLFTSGSTGRPKGVTLPHDAVVNRLRWGLDELPIDGDDLVVLKTPYTFDCSVAELFAPLMEGSRLLIAEPEGHLDPVYMADLIADSGATMVHFVPSMLSVFLELAGPERLARLDKVRIISTTGEALPPAVAAETRAAMPQAMLYNLYGPTEAAVEITYQRLDEVGDVVPIGVPVWNSTAYVLDGRLNPVGAGVPGELYVGGVQLARGYASRSDLTADRFLADPFGPAGSRMYRTGDLVRRNKAGELEYLGRTDFQVKLRGQRIELGEIEAAIALAPGVVHVSVTVASAPDGGEHLVAYVAGAPGEAVDVEVVKETIATPLPEYMRPTVWMLLDEIPLNSAGKLDRKALPAPEFTAGEYVEPATPGEDAVAEAFAEVLGVERVGVTDSFFDLGGNSLSAMRLAARAGEALDAEVTVRHVFEAPSVRELVNTVRSAGRALPPIAAADPRPEFIPLSFAQQRMWFINRLEPTSGMYNIPAVLRLTGELSVESLEHAVADVVARHEVLRTTFPEHDGTPYQQITPTAETTVDWRIVDSERGIQEAVFAGFDLQNQFPLRVRLWQAAENEYVLAVVAHHIASDGESMAPLVRDLVIAYGSRAAGQQPPFTPLEVQIADYAIWQREVLGASDDASSVLGKQLGYWQERLSGLPAVIELPTDRPRPAVASGRGAFVEFEIPADVAEKIAELAHAAQTTQFITVHAALAVLLARMSGQDDIAVGTPVAGRGQRVLDPLVGMFVNMLTLRSDIRPDSRFREVIAQTHAGDIEAFSNADVPFEEVVDSLDVARSQSFAPLSQVWLSVDERATEAEPQTGPLTVEPVGITDSPAKVDLHVQIGTTAPGPWHGGILYATDLYDEATVHELAERFVAVLRQVSTDPEIALHDIALGGAEGLVPVSGGEPTEPVLLADLFRQAAHRAPETVAVVDGNGASLTYAEIDAASNRLARWLTHRGVGPEKPVALAIGRSVELAVAIWAVAKTGGAYVPVDPTYPAQRVAGMVEDSGAVIGLAVEASGALPSGGFDWIRLDDEAVSAQIESASATSLDLPTGITAANLAYIIYTSGSTGRPKGVSVTHSGLANFAAQESLRLNAGEKPVVLGFASPSFDASVLEYLLSVTNAGTLAYRPDDAVGGEALEEFIRAHGVTHTFLTPSVLATVVPERVPSLKSIAIGGEAVPQALVGRWASTHDVHDLYGPTETTIGITISAPMSADAPVRLGPPIGGVDLLVLDERLRPVPVGLPGELYAVGGALSRGYVDRPGLTAERFVANPYGTGRMYRTGDVVRWVRSAHDQVELEYYGRSDDQVKLRGLRIELGEIEAVLADHPAVESAVVLGVGGDAATGGAVATALAAYLVADAGTDVAEVKAFAAQRLPAYMLPSSITVLDAFPLTPVGKLDKRALPEPAIETAEFVAPDGALETAIAEAFAEVLDVPTDQVSATTSFFDLGGNSLAAARVVSRLRESASTEIQLAWLFEDASVQGLAQRITTGGALNTVLIPLRADGGRPPLFCIHPAGGLAWFFGGLVPYLADRPVYGLQDPHVVAGEESFHDVPRLAERYVREIRAVHPGGPFHLLGWSIGGTIAYEMARQLTAAGQDVAYLGVMDASLRVNPDAVSEAPDTDAADTVNDLLGSWRDLFDLGDDIHASSADEVAAVVRTQIASMGLLAEDQVARVMSSFATSSEMLEGYEPGHYAGDVQFFTATADKPDNEALVGTWREYVDGRVTNHLIDTHHLGMADAAALAVIGPEVEAELNRAKPINLQ</sequence>
<dbReference type="InterPro" id="IPR000873">
    <property type="entry name" value="AMP-dep_synth/lig_dom"/>
</dbReference>
<dbReference type="Pfam" id="PF00668">
    <property type="entry name" value="Condensation"/>
    <property type="match status" value="3"/>
</dbReference>
<reference evidence="5 6" key="1">
    <citation type="journal article" date="2023" name="Virus Evol.">
        <title>Computational host range prediction-The good, the bad, and the ugly.</title>
        <authorList>
            <person name="Howell A.A."/>
            <person name="Versoza C.J."/>
            <person name="Pfeifer S.P."/>
        </authorList>
    </citation>
    <scope>NUCLEOTIDE SEQUENCE [LARGE SCALE GENOMIC DNA]</scope>
    <source>
        <strain evidence="5 6">1610/1b</strain>
    </source>
</reference>
<dbReference type="SMART" id="SM00823">
    <property type="entry name" value="PKS_PP"/>
    <property type="match status" value="4"/>
</dbReference>
<dbReference type="SUPFAM" id="SSF47336">
    <property type="entry name" value="ACP-like"/>
    <property type="match status" value="4"/>
</dbReference>
<evidence type="ECO:0000256" key="2">
    <source>
        <dbReference type="ARBA" id="ARBA00022450"/>
    </source>
</evidence>
<dbReference type="Gene3D" id="3.30.559.10">
    <property type="entry name" value="Chloramphenicol acetyltransferase-like domain"/>
    <property type="match status" value="3"/>
</dbReference>
<dbReference type="InterPro" id="IPR020806">
    <property type="entry name" value="PKS_PP-bd"/>
</dbReference>
<dbReference type="PANTHER" id="PTHR45527">
    <property type="entry name" value="NONRIBOSOMAL PEPTIDE SYNTHETASE"/>
    <property type="match status" value="1"/>
</dbReference>
<dbReference type="InterPro" id="IPR001242">
    <property type="entry name" value="Condensation_dom"/>
</dbReference>
<feature type="domain" description="Carrier" evidence="4">
    <location>
        <begin position="516"/>
        <end position="591"/>
    </location>
</feature>
<dbReference type="Pfam" id="PF00550">
    <property type="entry name" value="PP-binding"/>
    <property type="match status" value="4"/>
</dbReference>
<dbReference type="PROSITE" id="PS50075">
    <property type="entry name" value="CARRIER"/>
    <property type="match status" value="4"/>
</dbReference>
<dbReference type="Pfam" id="PF00501">
    <property type="entry name" value="AMP-binding"/>
    <property type="match status" value="4"/>
</dbReference>
<evidence type="ECO:0000313" key="6">
    <source>
        <dbReference type="Proteomes" id="UP001479933"/>
    </source>
</evidence>
<feature type="domain" description="Carrier" evidence="4">
    <location>
        <begin position="2643"/>
        <end position="2718"/>
    </location>
</feature>
<dbReference type="InterPro" id="IPR010071">
    <property type="entry name" value="AA_adenyl_dom"/>
</dbReference>
<dbReference type="InterPro" id="IPR001031">
    <property type="entry name" value="Thioesterase"/>
</dbReference>
<proteinExistence type="predicted"/>
<dbReference type="PROSITE" id="PS00012">
    <property type="entry name" value="PHOSPHOPANTETHEINE"/>
    <property type="match status" value="2"/>
</dbReference>
<protein>
    <submittedName>
        <fullName evidence="5">Amino acid adenylation domain-containing protein</fullName>
    </submittedName>
</protein>
<dbReference type="EMBL" id="CP136137">
    <property type="protein sequence ID" value="WYY05879.1"/>
    <property type="molecule type" value="Genomic_DNA"/>
</dbReference>
<evidence type="ECO:0000259" key="4">
    <source>
        <dbReference type="PROSITE" id="PS50075"/>
    </source>
</evidence>
<feature type="domain" description="Carrier" evidence="4">
    <location>
        <begin position="1580"/>
        <end position="1655"/>
    </location>
</feature>
<dbReference type="InterPro" id="IPR006162">
    <property type="entry name" value="Ppantetheine_attach_site"/>
</dbReference>
<dbReference type="Gene3D" id="3.40.50.1820">
    <property type="entry name" value="alpha/beta hydrolase"/>
    <property type="match status" value="2"/>
</dbReference>
<dbReference type="Gene3D" id="3.30.559.30">
    <property type="entry name" value="Nonribosomal peptide synthetase, condensation domain"/>
    <property type="match status" value="3"/>
</dbReference>
<dbReference type="NCBIfam" id="NF003417">
    <property type="entry name" value="PRK04813.1"/>
    <property type="match status" value="4"/>
</dbReference>
<dbReference type="InterPro" id="IPR045851">
    <property type="entry name" value="AMP-bd_C_sf"/>
</dbReference>
<dbReference type="SUPFAM" id="SSF56801">
    <property type="entry name" value="Acetyl-CoA synthetase-like"/>
    <property type="match status" value="4"/>
</dbReference>
<evidence type="ECO:0000256" key="1">
    <source>
        <dbReference type="ARBA" id="ARBA00001957"/>
    </source>
</evidence>
<keyword evidence="6" id="KW-1185">Reference proteome</keyword>
<feature type="domain" description="Carrier" evidence="4">
    <location>
        <begin position="3688"/>
        <end position="3765"/>
    </location>
</feature>
<dbReference type="InterPro" id="IPR020845">
    <property type="entry name" value="AMP-binding_CS"/>
</dbReference>
<dbReference type="Gene3D" id="3.30.300.30">
    <property type="match status" value="4"/>
</dbReference>
<organism evidence="5 6">
    <name type="scientific">Gordonia hydrophobica</name>
    <dbReference type="NCBI Taxonomy" id="40516"/>
    <lineage>
        <taxon>Bacteria</taxon>
        <taxon>Bacillati</taxon>
        <taxon>Actinomycetota</taxon>
        <taxon>Actinomycetes</taxon>
        <taxon>Mycobacteriales</taxon>
        <taxon>Gordoniaceae</taxon>
        <taxon>Gordonia</taxon>
    </lineage>
</organism>
<evidence type="ECO:0000256" key="3">
    <source>
        <dbReference type="ARBA" id="ARBA00022553"/>
    </source>
</evidence>
<dbReference type="CDD" id="cd05930">
    <property type="entry name" value="A_NRPS"/>
    <property type="match status" value="2"/>
</dbReference>
<dbReference type="Pfam" id="PF00975">
    <property type="entry name" value="Thioesterase"/>
    <property type="match status" value="1"/>
</dbReference>
<dbReference type="SUPFAM" id="SSF53474">
    <property type="entry name" value="alpha/beta-Hydrolases"/>
    <property type="match status" value="1"/>
</dbReference>
<dbReference type="Gene3D" id="3.40.50.980">
    <property type="match status" value="8"/>
</dbReference>
<dbReference type="InterPro" id="IPR025110">
    <property type="entry name" value="AMP-bd_C"/>
</dbReference>
<dbReference type="InterPro" id="IPR029058">
    <property type="entry name" value="AB_hydrolase_fold"/>
</dbReference>